<evidence type="ECO:0000313" key="2">
    <source>
        <dbReference type="Proteomes" id="UP001161160"/>
    </source>
</evidence>
<dbReference type="AlphaFoldDB" id="A0AA43MA44"/>
<evidence type="ECO:0008006" key="3">
    <source>
        <dbReference type="Google" id="ProtNLM"/>
    </source>
</evidence>
<reference evidence="1" key="1">
    <citation type="submission" date="2023-04" db="EMBL/GenBank/DDBJ databases">
        <title>Genome Encyclopedia of Bacteria and Archaea VI: Functional Genomics of Type Strains.</title>
        <authorList>
            <person name="Whitman W."/>
        </authorList>
    </citation>
    <scope>NUCLEOTIDE SEQUENCE</scope>
    <source>
        <strain evidence="1">Enz.4-51</strain>
    </source>
</reference>
<evidence type="ECO:0000313" key="1">
    <source>
        <dbReference type="EMBL" id="MDH6504795.1"/>
    </source>
</evidence>
<name>A0AA43MA44_9BURK</name>
<keyword evidence="2" id="KW-1185">Reference proteome</keyword>
<proteinExistence type="predicted"/>
<sequence>MHIHMKNQSITYSQHFLNDRMHRGIGEDVIQTILEMGEFKYDKHNGKIYYLGDKSFHNMKRAGMSKQDIEYYRKKRAVQIVVSMDGVLITAMYANSSRTHLH</sequence>
<dbReference type="RefSeq" id="WP_280757034.1">
    <property type="nucleotide sequence ID" value="NZ_JARXXW010000007.1"/>
</dbReference>
<dbReference type="Proteomes" id="UP001161160">
    <property type="component" value="Unassembled WGS sequence"/>
</dbReference>
<gene>
    <name evidence="1" type="ORF">M2127_002124</name>
</gene>
<accession>A0AA43MA44</accession>
<protein>
    <recommendedName>
        <fullName evidence="3">DUF4258 domain-containing protein</fullName>
    </recommendedName>
</protein>
<comment type="caution">
    <text evidence="1">The sequence shown here is derived from an EMBL/GenBank/DDBJ whole genome shotgun (WGS) entry which is preliminary data.</text>
</comment>
<dbReference type="EMBL" id="JARXYA010000015">
    <property type="protein sequence ID" value="MDH6504795.1"/>
    <property type="molecule type" value="Genomic_DNA"/>
</dbReference>
<organism evidence="1 2">
    <name type="scientific">Polynucleobacter sphagniphilus</name>
    <dbReference type="NCBI Taxonomy" id="1743169"/>
    <lineage>
        <taxon>Bacteria</taxon>
        <taxon>Pseudomonadati</taxon>
        <taxon>Pseudomonadota</taxon>
        <taxon>Betaproteobacteria</taxon>
        <taxon>Burkholderiales</taxon>
        <taxon>Burkholderiaceae</taxon>
        <taxon>Polynucleobacter</taxon>
    </lineage>
</organism>